<evidence type="ECO:0000256" key="3">
    <source>
        <dbReference type="ARBA" id="ARBA00022679"/>
    </source>
</evidence>
<keyword evidence="2" id="KW-0418">Kinase</keyword>
<dbReference type="InterPro" id="IPR000719">
    <property type="entry name" value="Prot_kinase_dom"/>
</dbReference>
<dbReference type="EMBL" id="KV019146">
    <property type="protein sequence ID" value="KZV16235.1"/>
    <property type="molecule type" value="Genomic_DNA"/>
</dbReference>
<gene>
    <name evidence="13" type="ORF">F511_11140</name>
</gene>
<feature type="domain" description="Protein kinase" evidence="12">
    <location>
        <begin position="48"/>
        <end position="132"/>
    </location>
</feature>
<dbReference type="PROSITE" id="PS00107">
    <property type="entry name" value="PROTEIN_KINASE_ATP"/>
    <property type="match status" value="1"/>
</dbReference>
<accession>A0A2Z7ABB5</accession>
<evidence type="ECO:0000313" key="13">
    <source>
        <dbReference type="EMBL" id="KZV16235.1"/>
    </source>
</evidence>
<dbReference type="PANTHER" id="PTHR27009">
    <property type="entry name" value="RUST RESISTANCE KINASE LR10-RELATED"/>
    <property type="match status" value="1"/>
</dbReference>
<keyword evidence="2" id="KW-0723">Serine/threonine-protein kinase</keyword>
<dbReference type="SUPFAM" id="SSF56112">
    <property type="entry name" value="Protein kinase-like (PK-like)"/>
    <property type="match status" value="1"/>
</dbReference>
<dbReference type="Proteomes" id="UP000250235">
    <property type="component" value="Unassembled WGS sequence"/>
</dbReference>
<keyword evidence="6 11" id="KW-0547">Nucleotide-binding</keyword>
<feature type="binding site" evidence="11">
    <location>
        <position position="76"/>
    </location>
    <ligand>
        <name>ATP</name>
        <dbReference type="ChEBI" id="CHEBI:30616"/>
    </ligand>
</feature>
<evidence type="ECO:0000256" key="2">
    <source>
        <dbReference type="ARBA" id="ARBA00022527"/>
    </source>
</evidence>
<evidence type="ECO:0000256" key="10">
    <source>
        <dbReference type="ARBA" id="ARBA00023180"/>
    </source>
</evidence>
<keyword evidence="3" id="KW-0808">Transferase</keyword>
<dbReference type="PROSITE" id="PS50011">
    <property type="entry name" value="PROTEIN_KINASE_DOM"/>
    <property type="match status" value="1"/>
</dbReference>
<name>A0A2Z7ABB5_9LAMI</name>
<keyword evidence="7 11" id="KW-0067">ATP-binding</keyword>
<keyword evidence="14" id="KW-1185">Reference proteome</keyword>
<evidence type="ECO:0000256" key="11">
    <source>
        <dbReference type="PROSITE-ProRule" id="PRU10141"/>
    </source>
</evidence>
<evidence type="ECO:0000256" key="1">
    <source>
        <dbReference type="ARBA" id="ARBA00004479"/>
    </source>
</evidence>
<dbReference type="GO" id="GO:0005524">
    <property type="term" value="F:ATP binding"/>
    <property type="evidence" value="ECO:0007669"/>
    <property type="project" value="UniProtKB-UniRule"/>
</dbReference>
<dbReference type="InterPro" id="IPR001245">
    <property type="entry name" value="Ser-Thr/Tyr_kinase_cat_dom"/>
</dbReference>
<evidence type="ECO:0000256" key="9">
    <source>
        <dbReference type="ARBA" id="ARBA00023136"/>
    </source>
</evidence>
<dbReference type="InterPro" id="IPR011009">
    <property type="entry name" value="Kinase-like_dom_sf"/>
</dbReference>
<keyword evidence="5" id="KW-0732">Signal</keyword>
<reference evidence="13 14" key="1">
    <citation type="journal article" date="2015" name="Proc. Natl. Acad. Sci. U.S.A.">
        <title>The resurrection genome of Boea hygrometrica: A blueprint for survival of dehydration.</title>
        <authorList>
            <person name="Xiao L."/>
            <person name="Yang G."/>
            <person name="Zhang L."/>
            <person name="Yang X."/>
            <person name="Zhao S."/>
            <person name="Ji Z."/>
            <person name="Zhou Q."/>
            <person name="Hu M."/>
            <person name="Wang Y."/>
            <person name="Chen M."/>
            <person name="Xu Y."/>
            <person name="Jin H."/>
            <person name="Xiao X."/>
            <person name="Hu G."/>
            <person name="Bao F."/>
            <person name="Hu Y."/>
            <person name="Wan P."/>
            <person name="Li L."/>
            <person name="Deng X."/>
            <person name="Kuang T."/>
            <person name="Xiang C."/>
            <person name="Zhu J.K."/>
            <person name="Oliver M.J."/>
            <person name="He Y."/>
        </authorList>
    </citation>
    <scope>NUCLEOTIDE SEQUENCE [LARGE SCALE GENOMIC DNA]</scope>
    <source>
        <strain evidence="14">cv. XS01</strain>
    </source>
</reference>
<dbReference type="Gene3D" id="3.30.200.20">
    <property type="entry name" value="Phosphorylase Kinase, domain 1"/>
    <property type="match status" value="1"/>
</dbReference>
<organism evidence="13 14">
    <name type="scientific">Dorcoceras hygrometricum</name>
    <dbReference type="NCBI Taxonomy" id="472368"/>
    <lineage>
        <taxon>Eukaryota</taxon>
        <taxon>Viridiplantae</taxon>
        <taxon>Streptophyta</taxon>
        <taxon>Embryophyta</taxon>
        <taxon>Tracheophyta</taxon>
        <taxon>Spermatophyta</taxon>
        <taxon>Magnoliopsida</taxon>
        <taxon>eudicotyledons</taxon>
        <taxon>Gunneridae</taxon>
        <taxon>Pentapetalae</taxon>
        <taxon>asterids</taxon>
        <taxon>lamiids</taxon>
        <taxon>Lamiales</taxon>
        <taxon>Gesneriaceae</taxon>
        <taxon>Didymocarpoideae</taxon>
        <taxon>Trichosporeae</taxon>
        <taxon>Loxocarpinae</taxon>
        <taxon>Dorcoceras</taxon>
    </lineage>
</organism>
<dbReference type="GO" id="GO:0004674">
    <property type="term" value="F:protein serine/threonine kinase activity"/>
    <property type="evidence" value="ECO:0007669"/>
    <property type="project" value="UniProtKB-KW"/>
</dbReference>
<dbReference type="AlphaFoldDB" id="A0A2Z7ABB5"/>
<protein>
    <recommendedName>
        <fullName evidence="12">Protein kinase domain-containing protein</fullName>
    </recommendedName>
</protein>
<dbReference type="OrthoDB" id="894094at2759"/>
<keyword evidence="4" id="KW-0812">Transmembrane</keyword>
<evidence type="ECO:0000313" key="14">
    <source>
        <dbReference type="Proteomes" id="UP000250235"/>
    </source>
</evidence>
<keyword evidence="8" id="KW-1133">Transmembrane helix</keyword>
<dbReference type="Pfam" id="PF07714">
    <property type="entry name" value="PK_Tyr_Ser-Thr"/>
    <property type="match status" value="1"/>
</dbReference>
<evidence type="ECO:0000259" key="12">
    <source>
        <dbReference type="PROSITE" id="PS50011"/>
    </source>
</evidence>
<evidence type="ECO:0000256" key="6">
    <source>
        <dbReference type="ARBA" id="ARBA00022741"/>
    </source>
</evidence>
<sequence length="132" mass="15013">MPFLLGLVIYKLRRRHLSMFHLIEEFLQSHNNLMPIRYSYTDIKNMTKGFQEKLGQGGYGSVYMGKLRSGNTVAVKVLSKPSTNGQDFINEVATLGRIHHINVIQLVGYCADRSKCALVYDIMPNGSLEKYI</sequence>
<evidence type="ECO:0000256" key="4">
    <source>
        <dbReference type="ARBA" id="ARBA00022692"/>
    </source>
</evidence>
<evidence type="ECO:0000256" key="5">
    <source>
        <dbReference type="ARBA" id="ARBA00022729"/>
    </source>
</evidence>
<keyword evidence="9" id="KW-0472">Membrane</keyword>
<evidence type="ECO:0000256" key="7">
    <source>
        <dbReference type="ARBA" id="ARBA00022840"/>
    </source>
</evidence>
<evidence type="ECO:0000256" key="8">
    <source>
        <dbReference type="ARBA" id="ARBA00022989"/>
    </source>
</evidence>
<dbReference type="InterPro" id="IPR045874">
    <property type="entry name" value="LRK10/LRL21-25-like"/>
</dbReference>
<dbReference type="InterPro" id="IPR017441">
    <property type="entry name" value="Protein_kinase_ATP_BS"/>
</dbReference>
<comment type="subcellular location">
    <subcellularLocation>
        <location evidence="1">Membrane</location>
        <topology evidence="1">Single-pass type I membrane protein</topology>
    </subcellularLocation>
</comment>
<proteinExistence type="predicted"/>
<dbReference type="GO" id="GO:0016020">
    <property type="term" value="C:membrane"/>
    <property type="evidence" value="ECO:0007669"/>
    <property type="project" value="UniProtKB-SubCell"/>
</dbReference>
<keyword evidence="10" id="KW-0325">Glycoprotein</keyword>
<dbReference type="FunFam" id="3.30.200.20:FF:000178">
    <property type="entry name" value="serine/threonine-protein kinase PBS1-like"/>
    <property type="match status" value="1"/>
</dbReference>